<sequence length="223" mass="24935">MLDQLTYFQHYIERVKRLVGQEKTNHILAKGLAIVVAGSNDLAITYYGQGAQSLIYDVDYFTSVMANSAASFVMQLYGYGARQIAVIGAPPLGCTPSQRTLKGGLLRNCAQDLNYASQLFNAKLSITLDQLAKTLPNSNLIFIDMYSPFSDILKNPQDYGFEEIKKGCCGTGLVEAGPLCNRFTTSVCSNISSYIFWDSFHPTQRFYKSLTKILFDRYIHRLS</sequence>
<dbReference type="InterPro" id="IPR036514">
    <property type="entry name" value="SGNH_hydro_sf"/>
</dbReference>
<evidence type="ECO:0000313" key="2">
    <source>
        <dbReference type="EMBL" id="CAA7044652.1"/>
    </source>
</evidence>
<dbReference type="Proteomes" id="UP000467841">
    <property type="component" value="Unassembled WGS sequence"/>
</dbReference>
<dbReference type="EMBL" id="CACVBM020001306">
    <property type="protein sequence ID" value="CAA7044652.1"/>
    <property type="molecule type" value="Genomic_DNA"/>
</dbReference>
<proteinExistence type="inferred from homology"/>
<dbReference type="PANTHER" id="PTHR45642">
    <property type="entry name" value="GDSL ESTERASE/LIPASE EXL3"/>
    <property type="match status" value="1"/>
</dbReference>
<dbReference type="InterPro" id="IPR050592">
    <property type="entry name" value="GDSL_lipolytic_enzyme"/>
</dbReference>
<organism evidence="2 3">
    <name type="scientific">Microthlaspi erraticum</name>
    <dbReference type="NCBI Taxonomy" id="1685480"/>
    <lineage>
        <taxon>Eukaryota</taxon>
        <taxon>Viridiplantae</taxon>
        <taxon>Streptophyta</taxon>
        <taxon>Embryophyta</taxon>
        <taxon>Tracheophyta</taxon>
        <taxon>Spermatophyta</taxon>
        <taxon>Magnoliopsida</taxon>
        <taxon>eudicotyledons</taxon>
        <taxon>Gunneridae</taxon>
        <taxon>Pentapetalae</taxon>
        <taxon>rosids</taxon>
        <taxon>malvids</taxon>
        <taxon>Brassicales</taxon>
        <taxon>Brassicaceae</taxon>
        <taxon>Coluteocarpeae</taxon>
        <taxon>Microthlaspi</taxon>
    </lineage>
</organism>
<dbReference type="Gene3D" id="3.40.50.1110">
    <property type="entry name" value="SGNH hydrolase"/>
    <property type="match status" value="1"/>
</dbReference>
<gene>
    <name evidence="2" type="ORF">MERR_LOCUS31887</name>
</gene>
<evidence type="ECO:0008006" key="4">
    <source>
        <dbReference type="Google" id="ProtNLM"/>
    </source>
</evidence>
<comment type="caution">
    <text evidence="2">The sequence shown here is derived from an EMBL/GenBank/DDBJ whole genome shotgun (WGS) entry which is preliminary data.</text>
</comment>
<evidence type="ECO:0000313" key="3">
    <source>
        <dbReference type="Proteomes" id="UP000467841"/>
    </source>
</evidence>
<protein>
    <recommendedName>
        <fullName evidence="4">SGNH hydrolase-type esterase domain-containing protein</fullName>
    </recommendedName>
</protein>
<dbReference type="InterPro" id="IPR001087">
    <property type="entry name" value="GDSL"/>
</dbReference>
<accession>A0A6D2KA38</accession>
<dbReference type="OrthoDB" id="1600564at2759"/>
<comment type="similarity">
    <text evidence="1">Belongs to the 'GDSL' lipolytic enzyme family.</text>
</comment>
<dbReference type="SUPFAM" id="SSF52266">
    <property type="entry name" value="SGNH hydrolase"/>
    <property type="match status" value="1"/>
</dbReference>
<evidence type="ECO:0000256" key="1">
    <source>
        <dbReference type="ARBA" id="ARBA00008668"/>
    </source>
</evidence>
<keyword evidence="3" id="KW-1185">Reference proteome</keyword>
<reference evidence="2" key="1">
    <citation type="submission" date="2020-01" db="EMBL/GenBank/DDBJ databases">
        <authorList>
            <person name="Mishra B."/>
        </authorList>
    </citation>
    <scope>NUCLEOTIDE SEQUENCE [LARGE SCALE GENOMIC DNA]</scope>
</reference>
<dbReference type="Pfam" id="PF00657">
    <property type="entry name" value="Lipase_GDSL"/>
    <property type="match status" value="1"/>
</dbReference>
<dbReference type="PANTHER" id="PTHR45642:SF53">
    <property type="entry name" value="GDSL-LIKE LIPASE_ACYLHYDROLASE SUPERFAMILY PROTEIN"/>
    <property type="match status" value="1"/>
</dbReference>
<dbReference type="AlphaFoldDB" id="A0A6D2KA38"/>
<name>A0A6D2KA38_9BRAS</name>
<dbReference type="GO" id="GO:0016788">
    <property type="term" value="F:hydrolase activity, acting on ester bonds"/>
    <property type="evidence" value="ECO:0007669"/>
    <property type="project" value="InterPro"/>
</dbReference>